<dbReference type="InterPro" id="IPR027444">
    <property type="entry name" value="H-NS_C_dom"/>
</dbReference>
<evidence type="ECO:0000256" key="3">
    <source>
        <dbReference type="ARBA" id="ARBA00022490"/>
    </source>
</evidence>
<dbReference type="GO" id="GO:0032993">
    <property type="term" value="C:protein-DNA complex"/>
    <property type="evidence" value="ECO:0007669"/>
    <property type="project" value="TreeGrafter"/>
</dbReference>
<dbReference type="InterPro" id="IPR027454">
    <property type="entry name" value="Histone_HNS_N"/>
</dbReference>
<dbReference type="GO" id="GO:0003681">
    <property type="term" value="F:bent DNA binding"/>
    <property type="evidence" value="ECO:0007669"/>
    <property type="project" value="TreeGrafter"/>
</dbReference>
<dbReference type="GO" id="GO:0009295">
    <property type="term" value="C:nucleoid"/>
    <property type="evidence" value="ECO:0007669"/>
    <property type="project" value="UniProtKB-SubCell"/>
</dbReference>
<dbReference type="GO" id="GO:0046983">
    <property type="term" value="F:protein dimerization activity"/>
    <property type="evidence" value="ECO:0007669"/>
    <property type="project" value="InterPro"/>
</dbReference>
<dbReference type="PANTHER" id="PTHR38097:SF2">
    <property type="entry name" value="DNA-BINDING PROTEIN STPA"/>
    <property type="match status" value="1"/>
</dbReference>
<comment type="caution">
    <text evidence="9">The sequence shown here is derived from an EMBL/GenBank/DDBJ whole genome shotgun (WGS) entry which is preliminary data.</text>
</comment>
<dbReference type="SMART" id="SM00528">
    <property type="entry name" value="HNS"/>
    <property type="match status" value="1"/>
</dbReference>
<dbReference type="FunFam" id="4.10.430.10:FF:000001">
    <property type="entry name" value="DNA-binding protein"/>
    <property type="match status" value="1"/>
</dbReference>
<dbReference type="Gene3D" id="1.10.287.1050">
    <property type="entry name" value="H-NS histone-like proteins"/>
    <property type="match status" value="1"/>
</dbReference>
<keyword evidence="4 5" id="KW-0238">DNA-binding</keyword>
<evidence type="ECO:0000256" key="7">
    <source>
        <dbReference type="SAM" id="Coils"/>
    </source>
</evidence>
<dbReference type="InterPro" id="IPR054180">
    <property type="entry name" value="H-NS-like_N"/>
</dbReference>
<feature type="DNA-binding region" evidence="6">
    <location>
        <begin position="111"/>
        <end position="116"/>
    </location>
</feature>
<evidence type="ECO:0000256" key="2">
    <source>
        <dbReference type="ARBA" id="ARBA00010610"/>
    </source>
</evidence>
<proteinExistence type="inferred from homology"/>
<dbReference type="Proteomes" id="UP000295530">
    <property type="component" value="Unassembled WGS sequence"/>
</dbReference>
<evidence type="ECO:0000256" key="6">
    <source>
        <dbReference type="PIRSR" id="PIRSR002096-1"/>
    </source>
</evidence>
<dbReference type="Pfam" id="PF00816">
    <property type="entry name" value="Histone_HNS"/>
    <property type="match status" value="1"/>
</dbReference>
<dbReference type="GO" id="GO:0001217">
    <property type="term" value="F:DNA-binding transcription repressor activity"/>
    <property type="evidence" value="ECO:0007669"/>
    <property type="project" value="TreeGrafter"/>
</dbReference>
<evidence type="ECO:0000256" key="1">
    <source>
        <dbReference type="ARBA" id="ARBA00004453"/>
    </source>
</evidence>
<feature type="coiled-coil region" evidence="7">
    <location>
        <begin position="23"/>
        <end position="64"/>
    </location>
</feature>
<dbReference type="GO" id="GO:0000976">
    <property type="term" value="F:transcription cis-regulatory region binding"/>
    <property type="evidence" value="ECO:0007669"/>
    <property type="project" value="TreeGrafter"/>
</dbReference>
<dbReference type="GO" id="GO:0005829">
    <property type="term" value="C:cytosol"/>
    <property type="evidence" value="ECO:0007669"/>
    <property type="project" value="TreeGrafter"/>
</dbReference>
<reference evidence="9 10" key="1">
    <citation type="submission" date="2019-03" db="EMBL/GenBank/DDBJ databases">
        <title>Genomic analyses of the natural microbiome of Caenorhabditis elegans.</title>
        <authorList>
            <person name="Samuel B."/>
        </authorList>
    </citation>
    <scope>NUCLEOTIDE SEQUENCE [LARGE SCALE GENOMIC DNA]</scope>
    <source>
        <strain evidence="9 10">BIGb0156</strain>
    </source>
</reference>
<organism evidence="9 10">
    <name type="scientific">Scandinavium goeteborgense</name>
    <dbReference type="NCBI Taxonomy" id="1851514"/>
    <lineage>
        <taxon>Bacteria</taxon>
        <taxon>Pseudomonadati</taxon>
        <taxon>Pseudomonadota</taxon>
        <taxon>Gammaproteobacteria</taxon>
        <taxon>Enterobacterales</taxon>
        <taxon>Enterobacteriaceae</taxon>
        <taxon>Scandinavium</taxon>
    </lineage>
</organism>
<feature type="domain" description="DNA-binding protein H-NS-like C-terminal" evidence="8">
    <location>
        <begin position="86"/>
        <end position="133"/>
    </location>
</feature>
<dbReference type="GO" id="GO:0003680">
    <property type="term" value="F:minor groove of adenine-thymine-rich DNA binding"/>
    <property type="evidence" value="ECO:0007669"/>
    <property type="project" value="TreeGrafter"/>
</dbReference>
<dbReference type="InterPro" id="IPR001801">
    <property type="entry name" value="Histone_HNS"/>
</dbReference>
<dbReference type="PIRSF" id="PIRSF002096">
    <property type="entry name" value="HnS"/>
    <property type="match status" value="1"/>
</dbReference>
<evidence type="ECO:0000259" key="8">
    <source>
        <dbReference type="SMART" id="SM00528"/>
    </source>
</evidence>
<name>A0A4R6EKL1_SCAGO</name>
<keyword evidence="3" id="KW-0963">Cytoplasm</keyword>
<keyword evidence="10" id="KW-1185">Reference proteome</keyword>
<evidence type="ECO:0000256" key="4">
    <source>
        <dbReference type="ARBA" id="ARBA00023125"/>
    </source>
</evidence>
<protein>
    <recommendedName>
        <fullName evidence="5">DNA-binding protein</fullName>
    </recommendedName>
</protein>
<sequence>MSIMLQKLNNIRTLRAMTREFSIDVLEEMLEKLRIVTEEKRSEEESLRENLAEKQEKINTWLELMKSEGISPDDLVGDIAAATGTGKKRAARPAKYRFTDFNGEQKTWTGQGRMPKPIAQAVANGQSLNDFLI</sequence>
<accession>A0A4R6EKL1</accession>
<gene>
    <name evidence="9" type="ORF">EC847_105103</name>
</gene>
<comment type="similarity">
    <text evidence="2 5">Belongs to the histone-like protein H-NS family.</text>
</comment>
<evidence type="ECO:0000313" key="10">
    <source>
        <dbReference type="Proteomes" id="UP000295530"/>
    </source>
</evidence>
<dbReference type="SUPFAM" id="SSF81273">
    <property type="entry name" value="H-NS histone-like proteins"/>
    <property type="match status" value="2"/>
</dbReference>
<dbReference type="Gene3D" id="4.10.430.10">
    <property type="entry name" value="Histone-like protein H-NS, C-terminal domain"/>
    <property type="match status" value="1"/>
</dbReference>
<evidence type="ECO:0000313" key="9">
    <source>
        <dbReference type="EMBL" id="TDN58479.1"/>
    </source>
</evidence>
<dbReference type="EMBL" id="SNVX01000005">
    <property type="protein sequence ID" value="TDN58479.1"/>
    <property type="molecule type" value="Genomic_DNA"/>
</dbReference>
<dbReference type="AlphaFoldDB" id="A0A4R6EKL1"/>
<dbReference type="RefSeq" id="WP_133461140.1">
    <property type="nucleotide sequence ID" value="NZ_CACSIW010000006.1"/>
</dbReference>
<dbReference type="GO" id="GO:0030527">
    <property type="term" value="F:structural constituent of chromatin"/>
    <property type="evidence" value="ECO:0007669"/>
    <property type="project" value="InterPro"/>
</dbReference>
<dbReference type="InterPro" id="IPR037150">
    <property type="entry name" value="H-NS_C_dom_sf"/>
</dbReference>
<dbReference type="NCBIfam" id="NF007656">
    <property type="entry name" value="PRK10328.1"/>
    <property type="match status" value="1"/>
</dbReference>
<dbReference type="PANTHER" id="PTHR38097">
    <property type="match status" value="1"/>
</dbReference>
<comment type="subcellular location">
    <subcellularLocation>
        <location evidence="1">Cytoplasm</location>
        <location evidence="1">Nucleoid</location>
    </subcellularLocation>
</comment>
<evidence type="ECO:0000256" key="5">
    <source>
        <dbReference type="PIRNR" id="PIRNR002096"/>
    </source>
</evidence>
<dbReference type="OrthoDB" id="6088948at2"/>
<dbReference type="Pfam" id="PF22470">
    <property type="entry name" value="Histone_HNS_N"/>
    <property type="match status" value="1"/>
</dbReference>
<keyword evidence="7" id="KW-0175">Coiled coil</keyword>